<dbReference type="GO" id="GO:0032259">
    <property type="term" value="P:methylation"/>
    <property type="evidence" value="ECO:0007669"/>
    <property type="project" value="UniProtKB-KW"/>
</dbReference>
<evidence type="ECO:0000256" key="6">
    <source>
        <dbReference type="SAM" id="MobiDB-lite"/>
    </source>
</evidence>
<dbReference type="Gene3D" id="3.40.50.150">
    <property type="entry name" value="Vaccinia Virus protein VP39"/>
    <property type="match status" value="1"/>
</dbReference>
<dbReference type="GO" id="GO:0003886">
    <property type="term" value="F:DNA (cytosine-5-)-methyltransferase activity"/>
    <property type="evidence" value="ECO:0007669"/>
    <property type="project" value="UniProtKB-EC"/>
</dbReference>
<dbReference type="InterPro" id="IPR001525">
    <property type="entry name" value="C5_MeTfrase"/>
</dbReference>
<dbReference type="PROSITE" id="PS51679">
    <property type="entry name" value="SAM_MT_C5"/>
    <property type="match status" value="1"/>
</dbReference>
<comment type="similarity">
    <text evidence="5">Belongs to the class I-like SAM-binding methyltransferase superfamily. C5-methyltransferase family.</text>
</comment>
<evidence type="ECO:0000256" key="5">
    <source>
        <dbReference type="PROSITE-ProRule" id="PRU01016"/>
    </source>
</evidence>
<dbReference type="Pfam" id="PF00145">
    <property type="entry name" value="DNA_methylase"/>
    <property type="match status" value="2"/>
</dbReference>
<evidence type="ECO:0000313" key="7">
    <source>
        <dbReference type="EMBL" id="KAF2798930.1"/>
    </source>
</evidence>
<gene>
    <name evidence="7" type="ORF">K505DRAFT_232293</name>
</gene>
<protein>
    <recommendedName>
        <fullName evidence="1">DNA (cytosine-5-)-methyltransferase</fullName>
        <ecNumber evidence="1">2.1.1.37</ecNumber>
    </recommendedName>
</protein>
<evidence type="ECO:0000256" key="2">
    <source>
        <dbReference type="ARBA" id="ARBA00022603"/>
    </source>
</evidence>
<keyword evidence="3 5" id="KW-0808">Transferase</keyword>
<keyword evidence="4 5" id="KW-0949">S-adenosyl-L-methionine</keyword>
<dbReference type="AlphaFoldDB" id="A0A6A6XR85"/>
<dbReference type="Gene3D" id="3.90.120.10">
    <property type="entry name" value="DNA Methylase, subunit A, domain 2"/>
    <property type="match status" value="1"/>
</dbReference>
<proteinExistence type="inferred from homology"/>
<evidence type="ECO:0000256" key="1">
    <source>
        <dbReference type="ARBA" id="ARBA00011975"/>
    </source>
</evidence>
<dbReference type="InterPro" id="IPR050390">
    <property type="entry name" value="C5-Methyltransferase"/>
</dbReference>
<dbReference type="SUPFAM" id="SSF53335">
    <property type="entry name" value="S-adenosyl-L-methionine-dependent methyltransferases"/>
    <property type="match status" value="1"/>
</dbReference>
<dbReference type="EC" id="2.1.1.37" evidence="1"/>
<dbReference type="PRINTS" id="PR00105">
    <property type="entry name" value="C5METTRFRASE"/>
</dbReference>
<dbReference type="GO" id="GO:0003677">
    <property type="term" value="F:DNA binding"/>
    <property type="evidence" value="ECO:0007669"/>
    <property type="project" value="TreeGrafter"/>
</dbReference>
<evidence type="ECO:0000256" key="3">
    <source>
        <dbReference type="ARBA" id="ARBA00022679"/>
    </source>
</evidence>
<name>A0A6A6XR85_9PLEO</name>
<dbReference type="Proteomes" id="UP000799757">
    <property type="component" value="Unassembled WGS sequence"/>
</dbReference>
<feature type="region of interest" description="Disordered" evidence="6">
    <location>
        <begin position="222"/>
        <end position="255"/>
    </location>
</feature>
<reference evidence="7" key="1">
    <citation type="journal article" date="2020" name="Stud. Mycol.">
        <title>101 Dothideomycetes genomes: a test case for predicting lifestyles and emergence of pathogens.</title>
        <authorList>
            <person name="Haridas S."/>
            <person name="Albert R."/>
            <person name="Binder M."/>
            <person name="Bloem J."/>
            <person name="Labutti K."/>
            <person name="Salamov A."/>
            <person name="Andreopoulos B."/>
            <person name="Baker S."/>
            <person name="Barry K."/>
            <person name="Bills G."/>
            <person name="Bluhm B."/>
            <person name="Cannon C."/>
            <person name="Castanera R."/>
            <person name="Culley D."/>
            <person name="Daum C."/>
            <person name="Ezra D."/>
            <person name="Gonzalez J."/>
            <person name="Henrissat B."/>
            <person name="Kuo A."/>
            <person name="Liang C."/>
            <person name="Lipzen A."/>
            <person name="Lutzoni F."/>
            <person name="Magnuson J."/>
            <person name="Mondo S."/>
            <person name="Nolan M."/>
            <person name="Ohm R."/>
            <person name="Pangilinan J."/>
            <person name="Park H.-J."/>
            <person name="Ramirez L."/>
            <person name="Alfaro M."/>
            <person name="Sun H."/>
            <person name="Tritt A."/>
            <person name="Yoshinaga Y."/>
            <person name="Zwiers L.-H."/>
            <person name="Turgeon B."/>
            <person name="Goodwin S."/>
            <person name="Spatafora J."/>
            <person name="Crous P."/>
            <person name="Grigoriev I."/>
        </authorList>
    </citation>
    <scope>NUCLEOTIDE SEQUENCE</scope>
    <source>
        <strain evidence="7">CBS 109.77</strain>
    </source>
</reference>
<dbReference type="GO" id="GO:0044027">
    <property type="term" value="P:negative regulation of gene expression via chromosomal CpG island methylation"/>
    <property type="evidence" value="ECO:0007669"/>
    <property type="project" value="TreeGrafter"/>
</dbReference>
<dbReference type="GO" id="GO:0005634">
    <property type="term" value="C:nucleus"/>
    <property type="evidence" value="ECO:0007669"/>
    <property type="project" value="TreeGrafter"/>
</dbReference>
<organism evidence="7 8">
    <name type="scientific">Melanomma pulvis-pyrius CBS 109.77</name>
    <dbReference type="NCBI Taxonomy" id="1314802"/>
    <lineage>
        <taxon>Eukaryota</taxon>
        <taxon>Fungi</taxon>
        <taxon>Dikarya</taxon>
        <taxon>Ascomycota</taxon>
        <taxon>Pezizomycotina</taxon>
        <taxon>Dothideomycetes</taxon>
        <taxon>Pleosporomycetidae</taxon>
        <taxon>Pleosporales</taxon>
        <taxon>Melanommataceae</taxon>
        <taxon>Melanomma</taxon>
    </lineage>
</organism>
<dbReference type="InterPro" id="IPR029063">
    <property type="entry name" value="SAM-dependent_MTases_sf"/>
</dbReference>
<keyword evidence="8" id="KW-1185">Reference proteome</keyword>
<feature type="region of interest" description="Disordered" evidence="6">
    <location>
        <begin position="28"/>
        <end position="47"/>
    </location>
</feature>
<dbReference type="PANTHER" id="PTHR10629">
    <property type="entry name" value="CYTOSINE-SPECIFIC METHYLTRANSFERASE"/>
    <property type="match status" value="1"/>
</dbReference>
<dbReference type="OrthoDB" id="414133at2759"/>
<dbReference type="EMBL" id="MU001774">
    <property type="protein sequence ID" value="KAF2798930.1"/>
    <property type="molecule type" value="Genomic_DNA"/>
</dbReference>
<evidence type="ECO:0000256" key="4">
    <source>
        <dbReference type="ARBA" id="ARBA00022691"/>
    </source>
</evidence>
<keyword evidence="2 5" id="KW-0489">Methyltransferase</keyword>
<evidence type="ECO:0000313" key="8">
    <source>
        <dbReference type="Proteomes" id="UP000799757"/>
    </source>
</evidence>
<accession>A0A6A6XR85</accession>
<dbReference type="PANTHER" id="PTHR10629:SF52">
    <property type="entry name" value="DNA (CYTOSINE-5)-METHYLTRANSFERASE 1"/>
    <property type="match status" value="1"/>
</dbReference>
<sequence length="707" mass="80376">MYIFAYASTVDTDEEDDDETGPEYIIITDDDTSRSRDPLPLNTPESVPDAFPTKIELDLLRLECGNIAPGDTVELRDTSGRTTHSFLSGDFLRVKSIIENLETSEIFLRGFRLRRCQYLRNLNEVFMLIQARDDDPRQIMLQGLEDIPVEEVIKKRQCFITDRLHEAHNWCYRCPPNIITKRQQMQYIFSEGPLYCPWVNIVVFDVNGKSYEGEVRQVFPKECDPPPQLPNDPPASNSKVALKAANQKKRHQRSASMEILLHPPPKKTILHKKSKYTFADCFCGCGGASQGARDACLCIKWSLDMDRLAMEIYEANHPEALHHEMNAHDFPGIANRSVHGVDIMHFSCPCCFWSENHTIEGKNDQANIETLLTVGPTLQKVKPRIATLEQAPGLLKLEKHKLWFRKLVNEITTSGYNVRYKIQDFLELGLPQRRRRLIFLCAKRGIPLPPFPKPTHGPPGSGLKRFVSVWDAFEPLRRRGTHAPFDQYHQPHQTRIPTENRFVNPKTTYANCITTNGGKNMHYSGRRKNTVREFLLLQGFPIDFKILGSITDAIKAAGNAFPPLIAQIYLELCAQTLEAFDHGLIGAYDNIDDLYDFLNAKGIQIPAAPSTPRNLFAPGPSISTTPSPYRYLPHLKKSASAFNADGTLRKRHALWGRKVEIEVTPEPNREPFTFFGSSRRPNRASAPFRDDEKLERAKANGEIIELD</sequence>
<feature type="active site" evidence="5">
    <location>
        <position position="350"/>
    </location>
</feature>